<dbReference type="RefSeq" id="XP_002488540.1">
    <property type="nucleotide sequence ID" value="XM_002488495.1"/>
</dbReference>
<evidence type="ECO:0000256" key="1">
    <source>
        <dbReference type="ARBA" id="ARBA00022441"/>
    </source>
</evidence>
<sequence>MRFLSIISALLSVAYCIEWIGQVGNLICNWAQLRGTIAISVYVPSSLSLLTIISQSTSSQFSNGQNGTVQNDGNFEGSLFRLDLSQTFNTITTNLTSLFSRVPQTTVSSSDYTDGVMWADTNELVLYGGLLRPSNSTSQPGSRSLYGYSINSTSSLHQPGFYYAEVPDNMTRYVTNGAGVSAPSERLGFYFGGMRGYDWGPISTMMNNMDSRFMQEVAIYDIASKIWYSQNTTGDIPSARALFCSVYASAADNSSHNIYIYGGYDGNDLEHTPFNDVYILSLPTFTWTRAYVGSDNDGRSGHQCIRVLPDQMLVVGGEFKDPTHCLPVLRNFNLNTLDFQNEYIPSEYASYEVPSPVIEVIGGK</sequence>
<name>B8MUE5_TALSN</name>
<dbReference type="VEuPathDB" id="FungiDB:TSTA_109640"/>
<gene>
    <name evidence="4" type="ORF">TSTA_109640</name>
</gene>
<evidence type="ECO:0000256" key="2">
    <source>
        <dbReference type="ARBA" id="ARBA00022737"/>
    </source>
</evidence>
<dbReference type="PhylomeDB" id="B8MUE5"/>
<evidence type="ECO:0000313" key="4">
    <source>
        <dbReference type="EMBL" id="EED11784.1"/>
    </source>
</evidence>
<keyword evidence="3" id="KW-0732">Signal</keyword>
<dbReference type="InParanoid" id="B8MUE5"/>
<evidence type="ECO:0000313" key="5">
    <source>
        <dbReference type="Proteomes" id="UP000001745"/>
    </source>
</evidence>
<evidence type="ECO:0008006" key="6">
    <source>
        <dbReference type="Google" id="ProtNLM"/>
    </source>
</evidence>
<keyword evidence="5" id="KW-1185">Reference proteome</keyword>
<dbReference type="OMA" id="NIFQWIR"/>
<feature type="signal peptide" evidence="3">
    <location>
        <begin position="1"/>
        <end position="16"/>
    </location>
</feature>
<reference evidence="5" key="1">
    <citation type="journal article" date="2015" name="Genome Announc.">
        <title>Genome sequence of the AIDS-associated pathogen Penicillium marneffei (ATCC18224) and its near taxonomic relative Talaromyces stipitatus (ATCC10500).</title>
        <authorList>
            <person name="Nierman W.C."/>
            <person name="Fedorova-Abrams N.D."/>
            <person name="Andrianopoulos A."/>
        </authorList>
    </citation>
    <scope>NUCLEOTIDE SEQUENCE [LARGE SCALE GENOMIC DNA]</scope>
    <source>
        <strain evidence="5">ATCC 10500 / CBS 375.48 / QM 6759 / NRRL 1006</strain>
    </source>
</reference>
<dbReference type="STRING" id="441959.B8MUE5"/>
<dbReference type="InterPro" id="IPR015915">
    <property type="entry name" value="Kelch-typ_b-propeller"/>
</dbReference>
<proteinExistence type="predicted"/>
<keyword evidence="1" id="KW-0880">Kelch repeat</keyword>
<dbReference type="eggNOG" id="ENOG502SIX7">
    <property type="taxonomic scope" value="Eukaryota"/>
</dbReference>
<dbReference type="Pfam" id="PF24681">
    <property type="entry name" value="Kelch_KLHDC2_KLHL20_DRC7"/>
    <property type="match status" value="1"/>
</dbReference>
<dbReference type="AlphaFoldDB" id="B8MUE5"/>
<feature type="chain" id="PRO_5002878016" description="Kelch repeat protein" evidence="3">
    <location>
        <begin position="17"/>
        <end position="364"/>
    </location>
</feature>
<dbReference type="InterPro" id="IPR011043">
    <property type="entry name" value="Gal_Oxase/kelch_b-propeller"/>
</dbReference>
<keyword evidence="2" id="KW-0677">Repeat</keyword>
<dbReference type="SUPFAM" id="SSF50965">
    <property type="entry name" value="Galactose oxidase, central domain"/>
    <property type="match status" value="1"/>
</dbReference>
<dbReference type="GeneID" id="8107196"/>
<dbReference type="PANTHER" id="PTHR46228:SF2">
    <property type="entry name" value="KELCH REPEAT PROTEIN (AFU_ORTHOLOGUE AFUA_4G14350)"/>
    <property type="match status" value="1"/>
</dbReference>
<protein>
    <recommendedName>
        <fullName evidence="6">Kelch repeat protein</fullName>
    </recommendedName>
</protein>
<dbReference type="PANTHER" id="PTHR46228">
    <property type="entry name" value="KELCH DOMAIN-CONTAINING PROTEIN"/>
    <property type="match status" value="1"/>
</dbReference>
<evidence type="ECO:0000256" key="3">
    <source>
        <dbReference type="SAM" id="SignalP"/>
    </source>
</evidence>
<dbReference type="EMBL" id="EQ962661">
    <property type="protein sequence ID" value="EED11784.1"/>
    <property type="molecule type" value="Genomic_DNA"/>
</dbReference>
<accession>B8MUE5</accession>
<dbReference type="Gene3D" id="2.120.10.80">
    <property type="entry name" value="Kelch-type beta propeller"/>
    <property type="match status" value="1"/>
</dbReference>
<organism evidence="4 5">
    <name type="scientific">Talaromyces stipitatus (strain ATCC 10500 / CBS 375.48 / QM 6759 / NRRL 1006)</name>
    <name type="common">Penicillium stipitatum</name>
    <dbReference type="NCBI Taxonomy" id="441959"/>
    <lineage>
        <taxon>Eukaryota</taxon>
        <taxon>Fungi</taxon>
        <taxon>Dikarya</taxon>
        <taxon>Ascomycota</taxon>
        <taxon>Pezizomycotina</taxon>
        <taxon>Eurotiomycetes</taxon>
        <taxon>Eurotiomycetidae</taxon>
        <taxon>Eurotiales</taxon>
        <taxon>Trichocomaceae</taxon>
        <taxon>Talaromyces</taxon>
        <taxon>Talaromyces sect. Talaromyces</taxon>
    </lineage>
</organism>
<dbReference type="OrthoDB" id="540004at2759"/>
<dbReference type="Proteomes" id="UP000001745">
    <property type="component" value="Unassembled WGS sequence"/>
</dbReference>
<dbReference type="HOGENOM" id="CLU_012508_1_2_1"/>